<dbReference type="EMBL" id="PSZO01000019">
    <property type="protein sequence ID" value="TCG10887.1"/>
    <property type="molecule type" value="Genomic_DNA"/>
</dbReference>
<protein>
    <submittedName>
        <fullName evidence="2">Uncharacterized protein</fullName>
    </submittedName>
</protein>
<evidence type="ECO:0000313" key="3">
    <source>
        <dbReference type="Proteomes" id="UP000294192"/>
    </source>
</evidence>
<feature type="transmembrane region" description="Helical" evidence="1">
    <location>
        <begin position="376"/>
        <end position="399"/>
    </location>
</feature>
<comment type="caution">
    <text evidence="2">The sequence shown here is derived from an EMBL/GenBank/DDBJ whole genome shotgun (WGS) entry which is preliminary data.</text>
</comment>
<gene>
    <name evidence="2" type="ORF">C4B24_03695</name>
</gene>
<keyword evidence="1" id="KW-0472">Membrane</keyword>
<feature type="transmembrane region" description="Helical" evidence="1">
    <location>
        <begin position="77"/>
        <end position="106"/>
    </location>
</feature>
<dbReference type="Proteomes" id="UP000294192">
    <property type="component" value="Unassembled WGS sequence"/>
</dbReference>
<evidence type="ECO:0000313" key="2">
    <source>
        <dbReference type="EMBL" id="TCG10887.1"/>
    </source>
</evidence>
<sequence>MLKFKINWSKLVGVSLGVVFLISIPIIIFVSKHNGSSPITFKWTGDIHQMHYGGTQDKYPWLSEKIYNSWFMWNSTIWYVTSINGVFAIWILQPILVATILITTICSIFRIVLKKIRVLGFIGVSFVSLLVVLLTYSQNGDSTPTIGVVATTLILILLSWETLKTPKVRNFIMLGIAGISILIFNWSALWIFTSYMSVLIGIYIYKEKPKPTLLILFTIVFIGFILSASIHSYFIESIKLHGGIASLQKNGTNDIRSIGSTIGMILSIILGFILLWIRHKNIEIQIDEFLFKYRKWWIPVAFLILFLISIILWVTSKDKDAWFNFGVDSGFLGSLSYISYLSEIMYGFYWLVFGAGAIAIIFSFKSKKRLDIDTFLILVGFITTLFFFSPFTASLVKIYLAPKAIFIDMQWVSVCPMIIGFLLKGIKLIKKKVADINYKKVGKTHV</sequence>
<feature type="transmembrane region" description="Helical" evidence="1">
    <location>
        <begin position="296"/>
        <end position="314"/>
    </location>
</feature>
<feature type="transmembrane region" description="Helical" evidence="1">
    <location>
        <begin position="346"/>
        <end position="364"/>
    </location>
</feature>
<reference evidence="2 3" key="1">
    <citation type="submission" date="2018-02" db="EMBL/GenBank/DDBJ databases">
        <title>Mycoplasma marinum and Mycoplasma todarodis sp. nov., moderately halophilic and psychrotolerant mycoplasmas isolated from cephalopods.</title>
        <authorList>
            <person name="Viver T."/>
        </authorList>
    </citation>
    <scope>NUCLEOTIDE SEQUENCE [LARGE SCALE GENOMIC DNA]</scope>
    <source>
        <strain evidence="2 3">PE</strain>
    </source>
</reference>
<evidence type="ECO:0000256" key="1">
    <source>
        <dbReference type="SAM" id="Phobius"/>
    </source>
</evidence>
<feature type="transmembrane region" description="Helical" evidence="1">
    <location>
        <begin position="118"/>
        <end position="136"/>
    </location>
</feature>
<keyword evidence="1" id="KW-0812">Transmembrane</keyword>
<keyword evidence="3" id="KW-1185">Reference proteome</keyword>
<feature type="transmembrane region" description="Helical" evidence="1">
    <location>
        <begin position="211"/>
        <end position="234"/>
    </location>
</feature>
<accession>A0A4R0XT23</accession>
<name>A0A4R0XT23_9MOLU</name>
<feature type="transmembrane region" description="Helical" evidence="1">
    <location>
        <begin position="12"/>
        <end position="31"/>
    </location>
</feature>
<dbReference type="AlphaFoldDB" id="A0A4R0XT23"/>
<feature type="transmembrane region" description="Helical" evidence="1">
    <location>
        <begin position="405"/>
        <end position="423"/>
    </location>
</feature>
<keyword evidence="1" id="KW-1133">Transmembrane helix</keyword>
<proteinExistence type="predicted"/>
<organism evidence="2 3">
    <name type="scientific">Mycoplasma marinum</name>
    <dbReference type="NCBI Taxonomy" id="1937190"/>
    <lineage>
        <taxon>Bacteria</taxon>
        <taxon>Bacillati</taxon>
        <taxon>Mycoplasmatota</taxon>
        <taxon>Mollicutes</taxon>
        <taxon>Mycoplasmataceae</taxon>
        <taxon>Mycoplasma</taxon>
    </lineage>
</organism>
<feature type="transmembrane region" description="Helical" evidence="1">
    <location>
        <begin position="255"/>
        <end position="276"/>
    </location>
</feature>
<feature type="transmembrane region" description="Helical" evidence="1">
    <location>
        <begin position="172"/>
        <end position="205"/>
    </location>
</feature>